<protein>
    <recommendedName>
        <fullName evidence="4 5">Translation initiation factor IF-3</fullName>
    </recommendedName>
</protein>
<comment type="subcellular location">
    <subcellularLocation>
        <location evidence="4 6">Cytoplasm</location>
    </subcellularLocation>
</comment>
<evidence type="ECO:0000256" key="2">
    <source>
        <dbReference type="ARBA" id="ARBA00022540"/>
    </source>
</evidence>
<dbReference type="InterPro" id="IPR036788">
    <property type="entry name" value="T_IF-3_C_sf"/>
</dbReference>
<keyword evidence="2 4" id="KW-0396">Initiation factor</keyword>
<sequence length="173" mass="19507">MTPASRRKRVFINDQIRVTPVRLIDADGGQAGIVDIGEARRIADSSELDLVLIAPQAKPPVCRVMDFGKYRYEIAKREKSSKKQPAGQIKGIRLSPKISDHDFNFKAEAARKFLVQGNKVKVTVLFRGRLITHKEFGVKIIEKFVETLEDIAKLESAPKMEGHRNMVVILVKK</sequence>
<feature type="domain" description="Translation initiation factor 3 C-terminal" evidence="7">
    <location>
        <begin position="88"/>
        <end position="172"/>
    </location>
</feature>
<reference evidence="9 10" key="1">
    <citation type="submission" date="2017-06" db="EMBL/GenBank/DDBJ databases">
        <title>Novel microbial phyla capable of carbon fixation and sulfur reduction in deep-sea sediments.</title>
        <authorList>
            <person name="Huang J."/>
            <person name="Baker B."/>
            <person name="Wang Y."/>
        </authorList>
    </citation>
    <scope>NUCLEOTIDE SEQUENCE [LARGE SCALE GENOMIC DNA]</scope>
    <source>
        <strain evidence="9">B3_LCP</strain>
    </source>
</reference>
<comment type="subunit">
    <text evidence="4 6">Monomer.</text>
</comment>
<evidence type="ECO:0000313" key="9">
    <source>
        <dbReference type="EMBL" id="TKJ42453.1"/>
    </source>
</evidence>
<dbReference type="GO" id="GO:0032790">
    <property type="term" value="P:ribosome disassembly"/>
    <property type="evidence" value="ECO:0007669"/>
    <property type="project" value="TreeGrafter"/>
</dbReference>
<evidence type="ECO:0000256" key="1">
    <source>
        <dbReference type="ARBA" id="ARBA00005439"/>
    </source>
</evidence>
<dbReference type="GO" id="GO:0016020">
    <property type="term" value="C:membrane"/>
    <property type="evidence" value="ECO:0007669"/>
    <property type="project" value="TreeGrafter"/>
</dbReference>
<evidence type="ECO:0000259" key="7">
    <source>
        <dbReference type="Pfam" id="PF00707"/>
    </source>
</evidence>
<dbReference type="Gene3D" id="3.10.20.80">
    <property type="entry name" value="Translation initiation factor 3 (IF-3), N-terminal domain"/>
    <property type="match status" value="1"/>
</dbReference>
<dbReference type="SUPFAM" id="SSF55200">
    <property type="entry name" value="Translation initiation factor IF3, C-terminal domain"/>
    <property type="match status" value="1"/>
</dbReference>
<evidence type="ECO:0000259" key="8">
    <source>
        <dbReference type="Pfam" id="PF05198"/>
    </source>
</evidence>
<keyword evidence="3 4" id="KW-0648">Protein biosynthesis</keyword>
<comment type="function">
    <text evidence="4 6">IF-3 binds to the 30S ribosomal subunit and shifts the equilibrium between 70S ribosomes and their 50S and 30S subunits in favor of the free subunits, thus enhancing the availability of 30S subunits on which protein synthesis initiation begins.</text>
</comment>
<name>A0A532V5G7_UNCL8</name>
<dbReference type="Pfam" id="PF05198">
    <property type="entry name" value="IF3_N"/>
    <property type="match status" value="1"/>
</dbReference>
<organism evidence="9 10">
    <name type="scientific">candidate division LCP-89 bacterium B3_LCP</name>
    <dbReference type="NCBI Taxonomy" id="2012998"/>
    <lineage>
        <taxon>Bacteria</taxon>
        <taxon>Pseudomonadati</taxon>
        <taxon>Bacteria division LCP-89</taxon>
    </lineage>
</organism>
<evidence type="ECO:0000256" key="6">
    <source>
        <dbReference type="RuleBase" id="RU000646"/>
    </source>
</evidence>
<keyword evidence="4" id="KW-0963">Cytoplasm</keyword>
<dbReference type="Pfam" id="PF00707">
    <property type="entry name" value="IF3_C"/>
    <property type="match status" value="1"/>
</dbReference>
<evidence type="ECO:0000256" key="4">
    <source>
        <dbReference type="HAMAP-Rule" id="MF_00080"/>
    </source>
</evidence>
<dbReference type="GO" id="GO:0003743">
    <property type="term" value="F:translation initiation factor activity"/>
    <property type="evidence" value="ECO:0007669"/>
    <property type="project" value="UniProtKB-UniRule"/>
</dbReference>
<evidence type="ECO:0000313" key="10">
    <source>
        <dbReference type="Proteomes" id="UP000319619"/>
    </source>
</evidence>
<feature type="domain" description="Translation initiation factor 3 N-terminal" evidence="8">
    <location>
        <begin position="12"/>
        <end position="80"/>
    </location>
</feature>
<dbReference type="InterPro" id="IPR036787">
    <property type="entry name" value="T_IF-3_N_sf"/>
</dbReference>
<dbReference type="InterPro" id="IPR019814">
    <property type="entry name" value="Translation_initiation_fac_3_N"/>
</dbReference>
<evidence type="ECO:0000256" key="5">
    <source>
        <dbReference type="NCBIfam" id="TIGR00168"/>
    </source>
</evidence>
<dbReference type="GO" id="GO:0005829">
    <property type="term" value="C:cytosol"/>
    <property type="evidence" value="ECO:0007669"/>
    <property type="project" value="TreeGrafter"/>
</dbReference>
<dbReference type="InterPro" id="IPR019813">
    <property type="entry name" value="Translation_initiation_fac3_CS"/>
</dbReference>
<gene>
    <name evidence="4" type="primary">infC</name>
    <name evidence="9" type="ORF">CEE37_01865</name>
</gene>
<dbReference type="EMBL" id="NJBN01000001">
    <property type="protein sequence ID" value="TKJ42453.1"/>
    <property type="molecule type" value="Genomic_DNA"/>
</dbReference>
<comment type="caution">
    <text evidence="9">The sequence shown here is derived from an EMBL/GenBank/DDBJ whole genome shotgun (WGS) entry which is preliminary data.</text>
</comment>
<dbReference type="NCBIfam" id="TIGR00168">
    <property type="entry name" value="infC"/>
    <property type="match status" value="1"/>
</dbReference>
<accession>A0A532V5G7</accession>
<dbReference type="PANTHER" id="PTHR10938">
    <property type="entry name" value="TRANSLATION INITIATION FACTOR IF-3"/>
    <property type="match status" value="1"/>
</dbReference>
<dbReference type="FunFam" id="3.30.110.10:FF:000001">
    <property type="entry name" value="Translation initiation factor IF-3"/>
    <property type="match status" value="1"/>
</dbReference>
<dbReference type="Proteomes" id="UP000319619">
    <property type="component" value="Unassembled WGS sequence"/>
</dbReference>
<dbReference type="PANTHER" id="PTHR10938:SF0">
    <property type="entry name" value="TRANSLATION INITIATION FACTOR IF-3, MITOCHONDRIAL"/>
    <property type="match status" value="1"/>
</dbReference>
<dbReference type="Gene3D" id="3.30.110.10">
    <property type="entry name" value="Translation initiation factor 3 (IF-3), C-terminal domain"/>
    <property type="match status" value="1"/>
</dbReference>
<dbReference type="AlphaFoldDB" id="A0A532V5G7"/>
<comment type="similarity">
    <text evidence="1 4 6">Belongs to the IF-3 family.</text>
</comment>
<evidence type="ECO:0000256" key="3">
    <source>
        <dbReference type="ARBA" id="ARBA00022917"/>
    </source>
</evidence>
<dbReference type="PROSITE" id="PS00938">
    <property type="entry name" value="IF3"/>
    <property type="match status" value="1"/>
</dbReference>
<dbReference type="InterPro" id="IPR001288">
    <property type="entry name" value="Translation_initiation_fac_3"/>
</dbReference>
<proteinExistence type="inferred from homology"/>
<dbReference type="InterPro" id="IPR019815">
    <property type="entry name" value="Translation_initiation_fac_3_C"/>
</dbReference>
<dbReference type="FunFam" id="3.10.20.80:FF:000001">
    <property type="entry name" value="Translation initiation factor IF-3"/>
    <property type="match status" value="1"/>
</dbReference>
<dbReference type="HAMAP" id="MF_00080">
    <property type="entry name" value="IF_3"/>
    <property type="match status" value="1"/>
</dbReference>
<dbReference type="SUPFAM" id="SSF54364">
    <property type="entry name" value="Translation initiation factor IF3, N-terminal domain"/>
    <property type="match status" value="1"/>
</dbReference>
<dbReference type="GO" id="GO:0043022">
    <property type="term" value="F:ribosome binding"/>
    <property type="evidence" value="ECO:0007669"/>
    <property type="project" value="UniProtKB-ARBA"/>
</dbReference>